<dbReference type="GO" id="GO:0000398">
    <property type="term" value="P:mRNA splicing, via spliceosome"/>
    <property type="evidence" value="ECO:0007669"/>
    <property type="project" value="TreeGrafter"/>
</dbReference>
<dbReference type="OrthoDB" id="277109at2759"/>
<gene>
    <name evidence="4" type="ORF">Pmar_PMAR015763</name>
</gene>
<dbReference type="InterPro" id="IPR001748">
    <property type="entry name" value="BUD31"/>
</dbReference>
<organism evidence="5">
    <name type="scientific">Perkinsus marinus (strain ATCC 50983 / TXsc)</name>
    <dbReference type="NCBI Taxonomy" id="423536"/>
    <lineage>
        <taxon>Eukaryota</taxon>
        <taxon>Sar</taxon>
        <taxon>Alveolata</taxon>
        <taxon>Perkinsozoa</taxon>
        <taxon>Perkinsea</taxon>
        <taxon>Perkinsida</taxon>
        <taxon>Perkinsidae</taxon>
        <taxon>Perkinsus</taxon>
    </lineage>
</organism>
<evidence type="ECO:0000256" key="2">
    <source>
        <dbReference type="ARBA" id="ARBA00005287"/>
    </source>
</evidence>
<comment type="similarity">
    <text evidence="2">Belongs to the BUD31 (G10) family.</text>
</comment>
<evidence type="ECO:0000313" key="5">
    <source>
        <dbReference type="Proteomes" id="UP000007800"/>
    </source>
</evidence>
<evidence type="ECO:0000256" key="3">
    <source>
        <dbReference type="ARBA" id="ARBA00023242"/>
    </source>
</evidence>
<dbReference type="RefSeq" id="XP_002787313.1">
    <property type="nucleotide sequence ID" value="XM_002787267.1"/>
</dbReference>
<dbReference type="PRINTS" id="PR00322">
    <property type="entry name" value="G10"/>
</dbReference>
<dbReference type="EMBL" id="GG671160">
    <property type="protein sequence ID" value="EER19109.1"/>
    <property type="molecule type" value="Genomic_DNA"/>
</dbReference>
<dbReference type="PANTHER" id="PTHR19411:SF0">
    <property type="entry name" value="PROTEIN BUD31 HOMOLOG"/>
    <property type="match status" value="1"/>
</dbReference>
<dbReference type="GeneID" id="9039344"/>
<sequence length="135" mass="16234">MPKVRTLRSKKAPEGWDEIEATLMELDRKMRDAENEPHEDKRKTELLWPIHKLNHQRSRYVFDMYYKKKAISKELFRYCLEEGWADKQLVYNLPITTRERRAFAEYHEVNLEKGKLCSVLIVDAEDVHLEINKTV</sequence>
<dbReference type="AlphaFoldDB" id="C5K8T5"/>
<proteinExistence type="inferred from homology"/>
<accession>C5K8T5</accession>
<evidence type="ECO:0000256" key="1">
    <source>
        <dbReference type="ARBA" id="ARBA00004123"/>
    </source>
</evidence>
<protein>
    <submittedName>
        <fullName evidence="4">G10 protein, putative</fullName>
    </submittedName>
</protein>
<comment type="subcellular location">
    <subcellularLocation>
        <location evidence="1">Nucleus</location>
    </subcellularLocation>
</comment>
<name>C5K8T5_PERM5</name>
<reference evidence="4 5" key="1">
    <citation type="submission" date="2008-07" db="EMBL/GenBank/DDBJ databases">
        <authorList>
            <person name="El-Sayed N."/>
            <person name="Caler E."/>
            <person name="Inman J."/>
            <person name="Amedeo P."/>
            <person name="Hass B."/>
            <person name="Wortman J."/>
        </authorList>
    </citation>
    <scope>NUCLEOTIDE SEQUENCE [LARGE SCALE GENOMIC DNA]</scope>
    <source>
        <strain evidence="5">ATCC 50983 / TXsc</strain>
    </source>
</reference>
<evidence type="ECO:0000313" key="4">
    <source>
        <dbReference type="EMBL" id="EER19109.1"/>
    </source>
</evidence>
<dbReference type="InParanoid" id="C5K8T5"/>
<keyword evidence="5" id="KW-1185">Reference proteome</keyword>
<dbReference type="Pfam" id="PF01125">
    <property type="entry name" value="BUD31"/>
    <property type="match status" value="1"/>
</dbReference>
<keyword evidence="3" id="KW-0539">Nucleus</keyword>
<dbReference type="GO" id="GO:0005681">
    <property type="term" value="C:spliceosomal complex"/>
    <property type="evidence" value="ECO:0007669"/>
    <property type="project" value="TreeGrafter"/>
</dbReference>
<dbReference type="Proteomes" id="UP000007800">
    <property type="component" value="Unassembled WGS sequence"/>
</dbReference>
<dbReference type="PANTHER" id="PTHR19411">
    <property type="entry name" value="PROTEIN BUD31-RELATED"/>
    <property type="match status" value="1"/>
</dbReference>